<gene>
    <name evidence="1" type="ORF">QE152_g7566</name>
</gene>
<comment type="caution">
    <text evidence="1">The sequence shown here is derived from an EMBL/GenBank/DDBJ whole genome shotgun (WGS) entry which is preliminary data.</text>
</comment>
<sequence>MKSYGGRQGVKVNREITVTCSQKQEEVYEKTCRRIDFGIQFIKNTSKDHDKIGELYLNGRVKITDEWLRTYLSL</sequence>
<protein>
    <submittedName>
        <fullName evidence="1">Uncharacterized protein</fullName>
    </submittedName>
</protein>
<dbReference type="EMBL" id="JASPKY010000055">
    <property type="protein sequence ID" value="KAK9744714.1"/>
    <property type="molecule type" value="Genomic_DNA"/>
</dbReference>
<proteinExistence type="predicted"/>
<evidence type="ECO:0000313" key="1">
    <source>
        <dbReference type="EMBL" id="KAK9744714.1"/>
    </source>
</evidence>
<accession>A0AAW1MEN7</accession>
<organism evidence="1 2">
    <name type="scientific">Popillia japonica</name>
    <name type="common">Japanese beetle</name>
    <dbReference type="NCBI Taxonomy" id="7064"/>
    <lineage>
        <taxon>Eukaryota</taxon>
        <taxon>Metazoa</taxon>
        <taxon>Ecdysozoa</taxon>
        <taxon>Arthropoda</taxon>
        <taxon>Hexapoda</taxon>
        <taxon>Insecta</taxon>
        <taxon>Pterygota</taxon>
        <taxon>Neoptera</taxon>
        <taxon>Endopterygota</taxon>
        <taxon>Coleoptera</taxon>
        <taxon>Polyphaga</taxon>
        <taxon>Scarabaeiformia</taxon>
        <taxon>Scarabaeidae</taxon>
        <taxon>Rutelinae</taxon>
        <taxon>Popillia</taxon>
    </lineage>
</organism>
<dbReference type="AlphaFoldDB" id="A0AAW1MEN7"/>
<evidence type="ECO:0000313" key="2">
    <source>
        <dbReference type="Proteomes" id="UP001458880"/>
    </source>
</evidence>
<dbReference type="Proteomes" id="UP001458880">
    <property type="component" value="Unassembled WGS sequence"/>
</dbReference>
<keyword evidence="2" id="KW-1185">Reference proteome</keyword>
<reference evidence="1 2" key="1">
    <citation type="journal article" date="2024" name="BMC Genomics">
        <title>De novo assembly and annotation of Popillia japonica's genome with initial clues to its potential as an invasive pest.</title>
        <authorList>
            <person name="Cucini C."/>
            <person name="Boschi S."/>
            <person name="Funari R."/>
            <person name="Cardaioli E."/>
            <person name="Iannotti N."/>
            <person name="Marturano G."/>
            <person name="Paoli F."/>
            <person name="Bruttini M."/>
            <person name="Carapelli A."/>
            <person name="Frati F."/>
            <person name="Nardi F."/>
        </authorList>
    </citation>
    <scope>NUCLEOTIDE SEQUENCE [LARGE SCALE GENOMIC DNA]</scope>
    <source>
        <strain evidence="1">DMR45628</strain>
    </source>
</reference>
<name>A0AAW1MEN7_POPJA</name>